<dbReference type="OrthoDB" id="6830692at2"/>
<evidence type="ECO:0000256" key="1">
    <source>
        <dbReference type="SAM" id="Phobius"/>
    </source>
</evidence>
<name>A0A0F4T2P9_PSEFL</name>
<organism evidence="2 3">
    <name type="scientific">Pseudomonas fluorescens</name>
    <dbReference type="NCBI Taxonomy" id="294"/>
    <lineage>
        <taxon>Bacteria</taxon>
        <taxon>Pseudomonadati</taxon>
        <taxon>Pseudomonadota</taxon>
        <taxon>Gammaproteobacteria</taxon>
        <taxon>Pseudomonadales</taxon>
        <taxon>Pseudomonadaceae</taxon>
        <taxon>Pseudomonas</taxon>
    </lineage>
</organism>
<protein>
    <submittedName>
        <fullName evidence="2">Uncharacterized protein</fullName>
    </submittedName>
</protein>
<sequence length="376" mass="41652">MKPAPEYRPYPEPREARYSRWFAVGAALLVLTRLIWIEAVDLPLNLPPFLQLYLVGALSALWLLAFLVRVLAYCLDWHSARYYEKNANQVQQGWWEHHRQKVALIDTVLVGPACTNPLQRQALFSADHRPPTPQSTPGGATLKLLQVFGDDLVERERQLAKLLVLQWQAQRPDPCGLQPLACYWQGSLSAWRAFAEQMTKSFPQIELPEKPESWEGIFSLDSIIDRLHGAPADARILCAGCQSWSPGQGSHLPAGEAALLWLLGPQGGVGFTRGEWFDADTEQLPTVAERALQQSKLTSPPSVCVSFSQADAPLDWNTGQHLLDANFGALGGLEGMVVQTLAATCCELQRVPCAWVASDPNYTFVLGVMEPDDSTI</sequence>
<keyword evidence="1" id="KW-1133">Transmembrane helix</keyword>
<reference evidence="2 3" key="1">
    <citation type="submission" date="2015-03" db="EMBL/GenBank/DDBJ databases">
        <title>Comparative genomics of Pseudomonas insights into diversity of traits involved in vanlence and defense.</title>
        <authorList>
            <person name="Qin Y."/>
        </authorList>
    </citation>
    <scope>NUCLEOTIDE SEQUENCE [LARGE SCALE GENOMIC DNA]</scope>
    <source>
        <strain evidence="2 3">C8</strain>
    </source>
</reference>
<keyword evidence="1" id="KW-0812">Transmembrane</keyword>
<accession>A0A0F4T2P9</accession>
<dbReference type="Proteomes" id="UP000033588">
    <property type="component" value="Unassembled WGS sequence"/>
</dbReference>
<proteinExistence type="predicted"/>
<dbReference type="PATRIC" id="fig|294.132.peg.4831"/>
<keyword evidence="1" id="KW-0472">Membrane</keyword>
<evidence type="ECO:0000313" key="3">
    <source>
        <dbReference type="Proteomes" id="UP000033588"/>
    </source>
</evidence>
<dbReference type="EMBL" id="LACC01000041">
    <property type="protein sequence ID" value="KJZ38285.1"/>
    <property type="molecule type" value="Genomic_DNA"/>
</dbReference>
<dbReference type="AlphaFoldDB" id="A0A0F4T2P9"/>
<comment type="caution">
    <text evidence="2">The sequence shown here is derived from an EMBL/GenBank/DDBJ whole genome shotgun (WGS) entry which is preliminary data.</text>
</comment>
<gene>
    <name evidence="2" type="ORF">VC35_26255</name>
</gene>
<evidence type="ECO:0000313" key="2">
    <source>
        <dbReference type="EMBL" id="KJZ38285.1"/>
    </source>
</evidence>
<feature type="transmembrane region" description="Helical" evidence="1">
    <location>
        <begin position="52"/>
        <end position="75"/>
    </location>
</feature>
<feature type="transmembrane region" description="Helical" evidence="1">
    <location>
        <begin position="21"/>
        <end position="40"/>
    </location>
</feature>
<dbReference type="RefSeq" id="WP_046043549.1">
    <property type="nucleotide sequence ID" value="NZ_LACC01000041.1"/>
</dbReference>